<accession>M1UQX3</accession>
<dbReference type="RefSeq" id="XP_005536237.1">
    <property type="nucleotide sequence ID" value="XM_005536180.1"/>
</dbReference>
<feature type="compositionally biased region" description="Polar residues" evidence="1">
    <location>
        <begin position="43"/>
        <end position="56"/>
    </location>
</feature>
<feature type="region of interest" description="Disordered" evidence="1">
    <location>
        <begin position="414"/>
        <end position="436"/>
    </location>
</feature>
<feature type="region of interest" description="Disordered" evidence="1">
    <location>
        <begin position="705"/>
        <end position="741"/>
    </location>
</feature>
<feature type="region of interest" description="Disordered" evidence="1">
    <location>
        <begin position="584"/>
        <end position="684"/>
    </location>
</feature>
<dbReference type="HOGENOM" id="CLU_343682_0_0_1"/>
<proteinExistence type="predicted"/>
<dbReference type="Gramene" id="CMI047CT">
    <property type="protein sequence ID" value="CMI047CT"/>
    <property type="gene ID" value="CMI047C"/>
</dbReference>
<dbReference type="OrthoDB" id="10679192at2759"/>
<dbReference type="KEGG" id="cme:CYME_CMI047C"/>
<reference evidence="2 3" key="2">
    <citation type="journal article" date="2007" name="BMC Biol.">
        <title>A 100%-complete sequence reveals unusually simple genomic features in the hot-spring red alga Cyanidioschyzon merolae.</title>
        <authorList>
            <person name="Nozaki H."/>
            <person name="Takano H."/>
            <person name="Misumi O."/>
            <person name="Terasawa K."/>
            <person name="Matsuzaki M."/>
            <person name="Maruyama S."/>
            <person name="Nishida K."/>
            <person name="Yagisawa F."/>
            <person name="Yoshida Y."/>
            <person name="Fujiwara T."/>
            <person name="Takio S."/>
            <person name="Tamura K."/>
            <person name="Chung S.J."/>
            <person name="Nakamura S."/>
            <person name="Kuroiwa H."/>
            <person name="Tanaka K."/>
            <person name="Sato N."/>
            <person name="Kuroiwa T."/>
        </authorList>
    </citation>
    <scope>NUCLEOTIDE SEQUENCE [LARGE SCALE GENOMIC DNA]</scope>
    <source>
        <strain evidence="2 3">10D</strain>
    </source>
</reference>
<dbReference type="GeneID" id="16993872"/>
<feature type="compositionally biased region" description="Low complexity" evidence="1">
    <location>
        <begin position="629"/>
        <end position="643"/>
    </location>
</feature>
<reference evidence="2 3" key="1">
    <citation type="journal article" date="2004" name="Nature">
        <title>Genome sequence of the ultrasmall unicellular red alga Cyanidioschyzon merolae 10D.</title>
        <authorList>
            <person name="Matsuzaki M."/>
            <person name="Misumi O."/>
            <person name="Shin-i T."/>
            <person name="Maruyama S."/>
            <person name="Takahara M."/>
            <person name="Miyagishima S."/>
            <person name="Mori T."/>
            <person name="Nishida K."/>
            <person name="Yagisawa F."/>
            <person name="Nishida K."/>
            <person name="Yoshida Y."/>
            <person name="Nishimura Y."/>
            <person name="Nakao S."/>
            <person name="Kobayashi T."/>
            <person name="Momoyama Y."/>
            <person name="Higashiyama T."/>
            <person name="Minoda A."/>
            <person name="Sano M."/>
            <person name="Nomoto H."/>
            <person name="Oishi K."/>
            <person name="Hayashi H."/>
            <person name="Ohta F."/>
            <person name="Nishizaka S."/>
            <person name="Haga S."/>
            <person name="Miura S."/>
            <person name="Morishita T."/>
            <person name="Kabeya Y."/>
            <person name="Terasawa K."/>
            <person name="Suzuki Y."/>
            <person name="Ishii Y."/>
            <person name="Asakawa S."/>
            <person name="Takano H."/>
            <person name="Ohta N."/>
            <person name="Kuroiwa H."/>
            <person name="Tanaka K."/>
            <person name="Shimizu N."/>
            <person name="Sugano S."/>
            <person name="Sato N."/>
            <person name="Nozaki H."/>
            <person name="Ogasawara N."/>
            <person name="Kohara Y."/>
            <person name="Kuroiwa T."/>
        </authorList>
    </citation>
    <scope>NUCLEOTIDE SEQUENCE [LARGE SCALE GENOMIC DNA]</scope>
    <source>
        <strain evidence="2 3">10D</strain>
    </source>
</reference>
<keyword evidence="3" id="KW-1185">Reference proteome</keyword>
<feature type="compositionally biased region" description="Basic and acidic residues" evidence="1">
    <location>
        <begin position="720"/>
        <end position="729"/>
    </location>
</feature>
<evidence type="ECO:0000256" key="1">
    <source>
        <dbReference type="SAM" id="MobiDB-lite"/>
    </source>
</evidence>
<sequence length="824" mass="90619">MYAMETQVLDACARWENELRRRRETFLRRRDIELGPKKHPARSETSSRTAQNSNEVDGSEPGLQELQRSEDHASSREIAHTEPMRGRAGAKRCETALQGVSGGARGHAHYHQGPVCSESPPRASVAAAVTITEGEPCESVPAALDVACKENADTLPGLAEALTSRPIRNNPAGVRFQPLSSRNRDQPLTSLQELRGVYRARYTADDANSQVPREQVIAPEAKSKSSMPLLTIEPTEPSTLAAVPSPNDAGTECWLFTPDRCEGKHMATEHMRYRDAQRNRPASLLSPAREPASVDLEWRGLFERAQHEFTALSRAFEGLRTDRERLARDVLTVLAGCRHWWQQLEKETQALAESRADLARDVQIFREFTTNLQRQAVRLLQRIEDRFQDCMGMQYQQIAESERTNNKVGIASKQRNEHAATSPHQNKQTDPARLENPSTAARWASAGTTPDDGIEHGTALDARLCFCTATPDQPTAEQCWLRRFAWLQQELAGLRQQLAEQTRKRTAHVSACTAHHSQTGTADKRSTPDIRLIQARSNLSGFEDAPRLAPAIPDSAVDYRKARGFPVTSADRWGTTVDPWEPEAYDAFDSMPPADANHDRALGLADPTHSRTQRISAPQQREGMPRTHAQAAGAAGVAPMAPQLASDGSERPPAPSATRSSNAGVHTPSHEAQGDDGGRWHVSGRSDALPRSLWSIGRTASSMTALPSDSVARRFPARPNETRPLRSAEQDEAAPDDLASGSLQEQVRSLLLYIGSLQARTSDSIRLAQLATLHRLIEGMCHATQDQDLILSRALDYLDMLLLHNRIPSSNVPGGANASTAEAP</sequence>
<gene>
    <name evidence="2" type="ORF">CYME_CMI047C</name>
</gene>
<feature type="compositionally biased region" description="Basic and acidic residues" evidence="1">
    <location>
        <begin position="25"/>
        <end position="36"/>
    </location>
</feature>
<evidence type="ECO:0000313" key="3">
    <source>
        <dbReference type="Proteomes" id="UP000007014"/>
    </source>
</evidence>
<feature type="region of interest" description="Disordered" evidence="1">
    <location>
        <begin position="25"/>
        <end position="91"/>
    </location>
</feature>
<dbReference type="AlphaFoldDB" id="M1UQX3"/>
<name>M1UQX3_CYAM1</name>
<organism evidence="2 3">
    <name type="scientific">Cyanidioschyzon merolae (strain NIES-3377 / 10D)</name>
    <name type="common">Unicellular red alga</name>
    <dbReference type="NCBI Taxonomy" id="280699"/>
    <lineage>
        <taxon>Eukaryota</taxon>
        <taxon>Rhodophyta</taxon>
        <taxon>Bangiophyceae</taxon>
        <taxon>Cyanidiales</taxon>
        <taxon>Cyanidiaceae</taxon>
        <taxon>Cyanidioschyzon</taxon>
    </lineage>
</organism>
<dbReference type="Proteomes" id="UP000007014">
    <property type="component" value="Chromosome 9"/>
</dbReference>
<dbReference type="EMBL" id="AP006491">
    <property type="protein sequence ID" value="BAM79951.1"/>
    <property type="molecule type" value="Genomic_DNA"/>
</dbReference>
<feature type="compositionally biased region" description="Basic and acidic residues" evidence="1">
    <location>
        <begin position="668"/>
        <end position="679"/>
    </location>
</feature>
<feature type="compositionally biased region" description="Basic and acidic residues" evidence="1">
    <location>
        <begin position="67"/>
        <end position="85"/>
    </location>
</feature>
<evidence type="ECO:0000313" key="2">
    <source>
        <dbReference type="EMBL" id="BAM79951.1"/>
    </source>
</evidence>
<protein>
    <submittedName>
        <fullName evidence="2">Uncharacterized protein</fullName>
    </submittedName>
</protein>